<dbReference type="GO" id="GO:0006508">
    <property type="term" value="P:proteolysis"/>
    <property type="evidence" value="ECO:0007669"/>
    <property type="project" value="UniProtKB-KW"/>
</dbReference>
<dbReference type="GO" id="GO:0008233">
    <property type="term" value="F:peptidase activity"/>
    <property type="evidence" value="ECO:0007669"/>
    <property type="project" value="UniProtKB-KW"/>
</dbReference>
<keyword evidence="5" id="KW-0255">Endonuclease</keyword>
<feature type="domain" description="Retrotransposon gag" evidence="10">
    <location>
        <begin position="752"/>
        <end position="845"/>
    </location>
</feature>
<reference evidence="12 13" key="1">
    <citation type="submission" date="2024-02" db="EMBL/GenBank/DDBJ databases">
        <title>High-quality chromosome-scale genome assembly of Pensacola bahiagrass (Paspalum notatum Flugge var. saurae).</title>
        <authorList>
            <person name="Vega J.M."/>
            <person name="Podio M."/>
            <person name="Orjuela J."/>
            <person name="Siena L.A."/>
            <person name="Pessino S.C."/>
            <person name="Combes M.C."/>
            <person name="Mariac C."/>
            <person name="Albertini E."/>
            <person name="Pupilli F."/>
            <person name="Ortiz J.P.A."/>
            <person name="Leblanc O."/>
        </authorList>
    </citation>
    <scope>NUCLEOTIDE SEQUENCE [LARGE SCALE GENOMIC DNA]</scope>
    <source>
        <strain evidence="12">R1</strain>
        <tissue evidence="12">Leaf</tissue>
    </source>
</reference>
<evidence type="ECO:0000259" key="9">
    <source>
        <dbReference type="Pfam" id="PF00078"/>
    </source>
</evidence>
<keyword evidence="7" id="KW-0695">RNA-directed DNA polymerase</keyword>
<dbReference type="AlphaFoldDB" id="A0AAQ3TEV1"/>
<dbReference type="Gene3D" id="3.10.10.10">
    <property type="entry name" value="HIV Type 1 Reverse Transcriptase, subunit A, domain 1"/>
    <property type="match status" value="1"/>
</dbReference>
<dbReference type="CDD" id="cd09272">
    <property type="entry name" value="RNase_HI_RT_Ty1"/>
    <property type="match status" value="1"/>
</dbReference>
<proteinExistence type="predicted"/>
<evidence type="ECO:0000256" key="1">
    <source>
        <dbReference type="ARBA" id="ARBA00022670"/>
    </source>
</evidence>
<keyword evidence="4" id="KW-0540">Nuclease</keyword>
<dbReference type="SUPFAM" id="SSF56672">
    <property type="entry name" value="DNA/RNA polymerases"/>
    <property type="match status" value="2"/>
</dbReference>
<evidence type="ECO:0008006" key="14">
    <source>
        <dbReference type="Google" id="ProtNLM"/>
    </source>
</evidence>
<keyword evidence="13" id="KW-1185">Reference proteome</keyword>
<feature type="domain" description="Reverse transcriptase Ty1/copia-type" evidence="11">
    <location>
        <begin position="231"/>
        <end position="474"/>
    </location>
</feature>
<dbReference type="CDD" id="cd01647">
    <property type="entry name" value="RT_LTR"/>
    <property type="match status" value="1"/>
</dbReference>
<dbReference type="Gene3D" id="3.30.70.270">
    <property type="match status" value="1"/>
</dbReference>
<evidence type="ECO:0000256" key="3">
    <source>
        <dbReference type="ARBA" id="ARBA00022695"/>
    </source>
</evidence>
<dbReference type="InterPro" id="IPR043128">
    <property type="entry name" value="Rev_trsase/Diguanyl_cyclase"/>
</dbReference>
<evidence type="ECO:0000256" key="5">
    <source>
        <dbReference type="ARBA" id="ARBA00022759"/>
    </source>
</evidence>
<dbReference type="InterPro" id="IPR043502">
    <property type="entry name" value="DNA/RNA_pol_sf"/>
</dbReference>
<keyword evidence="3" id="KW-0548">Nucleotidyltransferase</keyword>
<name>A0AAQ3TEV1_PASNO</name>
<dbReference type="Pfam" id="PF03732">
    <property type="entry name" value="Retrotrans_gag"/>
    <property type="match status" value="1"/>
</dbReference>
<feature type="compositionally biased region" description="Low complexity" evidence="8">
    <location>
        <begin position="108"/>
        <end position="123"/>
    </location>
</feature>
<evidence type="ECO:0000256" key="4">
    <source>
        <dbReference type="ARBA" id="ARBA00022722"/>
    </source>
</evidence>
<gene>
    <name evidence="12" type="ORF">U9M48_019027</name>
</gene>
<evidence type="ECO:0000256" key="7">
    <source>
        <dbReference type="ARBA" id="ARBA00022918"/>
    </source>
</evidence>
<dbReference type="InterPro" id="IPR013103">
    <property type="entry name" value="RVT_2"/>
</dbReference>
<feature type="region of interest" description="Disordered" evidence="8">
    <location>
        <begin position="84"/>
        <end position="174"/>
    </location>
</feature>
<keyword evidence="1" id="KW-0645">Protease</keyword>
<dbReference type="GO" id="GO:0004519">
    <property type="term" value="F:endonuclease activity"/>
    <property type="evidence" value="ECO:0007669"/>
    <property type="project" value="UniProtKB-KW"/>
</dbReference>
<dbReference type="FunFam" id="3.10.10.10:FF:000007">
    <property type="entry name" value="Retrovirus-related Pol polyprotein from transposon 17.6-like Protein"/>
    <property type="match status" value="1"/>
</dbReference>
<feature type="domain" description="Reverse transcriptase" evidence="9">
    <location>
        <begin position="1012"/>
        <end position="1161"/>
    </location>
</feature>
<dbReference type="InterPro" id="IPR000477">
    <property type="entry name" value="RT_dom"/>
</dbReference>
<evidence type="ECO:0000256" key="6">
    <source>
        <dbReference type="ARBA" id="ARBA00022801"/>
    </source>
</evidence>
<feature type="region of interest" description="Disordered" evidence="8">
    <location>
        <begin position="876"/>
        <end position="904"/>
    </location>
</feature>
<dbReference type="Pfam" id="PF07727">
    <property type="entry name" value="RVT_2"/>
    <property type="match status" value="1"/>
</dbReference>
<evidence type="ECO:0000259" key="11">
    <source>
        <dbReference type="Pfam" id="PF07727"/>
    </source>
</evidence>
<evidence type="ECO:0000313" key="12">
    <source>
        <dbReference type="EMBL" id="WVZ70352.1"/>
    </source>
</evidence>
<feature type="compositionally biased region" description="Acidic residues" evidence="8">
    <location>
        <begin position="86"/>
        <end position="107"/>
    </location>
</feature>
<dbReference type="GO" id="GO:0003964">
    <property type="term" value="F:RNA-directed DNA polymerase activity"/>
    <property type="evidence" value="ECO:0007669"/>
    <property type="project" value="UniProtKB-KW"/>
</dbReference>
<dbReference type="PANTHER" id="PTHR24559:SF444">
    <property type="entry name" value="REVERSE TRANSCRIPTASE DOMAIN-CONTAINING PROTEIN"/>
    <property type="match status" value="1"/>
</dbReference>
<protein>
    <recommendedName>
        <fullName evidence="14">Retrotransposon protein, putative, unclassified</fullName>
    </recommendedName>
</protein>
<dbReference type="InterPro" id="IPR005162">
    <property type="entry name" value="Retrotrans_gag_dom"/>
</dbReference>
<dbReference type="Proteomes" id="UP001341281">
    <property type="component" value="Chromosome 04"/>
</dbReference>
<evidence type="ECO:0000256" key="2">
    <source>
        <dbReference type="ARBA" id="ARBA00022679"/>
    </source>
</evidence>
<dbReference type="InterPro" id="IPR053134">
    <property type="entry name" value="RNA-dir_DNA_polymerase"/>
</dbReference>
<keyword evidence="2" id="KW-0808">Transferase</keyword>
<evidence type="ECO:0000256" key="8">
    <source>
        <dbReference type="SAM" id="MobiDB-lite"/>
    </source>
</evidence>
<accession>A0AAQ3TEV1</accession>
<dbReference type="Pfam" id="PF00078">
    <property type="entry name" value="RVT_1"/>
    <property type="match status" value="1"/>
</dbReference>
<keyword evidence="6" id="KW-0378">Hydrolase</keyword>
<evidence type="ECO:0000313" key="13">
    <source>
        <dbReference type="Proteomes" id="UP001341281"/>
    </source>
</evidence>
<dbReference type="PANTHER" id="PTHR24559">
    <property type="entry name" value="TRANSPOSON TY3-I GAG-POL POLYPROTEIN"/>
    <property type="match status" value="1"/>
</dbReference>
<organism evidence="12 13">
    <name type="scientific">Paspalum notatum var. saurae</name>
    <dbReference type="NCBI Taxonomy" id="547442"/>
    <lineage>
        <taxon>Eukaryota</taxon>
        <taxon>Viridiplantae</taxon>
        <taxon>Streptophyta</taxon>
        <taxon>Embryophyta</taxon>
        <taxon>Tracheophyta</taxon>
        <taxon>Spermatophyta</taxon>
        <taxon>Magnoliopsida</taxon>
        <taxon>Liliopsida</taxon>
        <taxon>Poales</taxon>
        <taxon>Poaceae</taxon>
        <taxon>PACMAD clade</taxon>
        <taxon>Panicoideae</taxon>
        <taxon>Andropogonodae</taxon>
        <taxon>Paspaleae</taxon>
        <taxon>Paspalinae</taxon>
        <taxon>Paspalum</taxon>
    </lineage>
</organism>
<sequence>MAQTMLDEHRTPRRFWAEAVNTAYYIANRIFLRAFLGKTSYELRFGYASSSRAFRVWILEAKQVVETCKVSFDETMPCTIPAFELSGDDEEGTPIFEDEEGVVDDGDAGATAPAAAPAPSATSSDDDGEPLPMASSSLPRQQAHAEAGPAEDAGEVTSEIVPSRQVQRDHRPHRMIGDIHQRVTRPSVNSLAFFSHSAYVATFEPRDVSHALSDPNWVNAMHEELENVERNHVWDLVEPPPNYRPIGTKWVFKNKHGENGMVVRNKARLVAQGFCQKEGIDYEETFAPIARLEAIRILLAFAASKGFKLQQMNVKSAFLNGFIEEEVYVRQPPGFESTRFPDRAYKLRKALYGLKQAPRALYARLKSFLLKSGFVMGSVDKTLFLLSRGGDTLIVQIYVDDIIFGGSSHALVSSFAEQMSREFEMSLMGELQFFLGLQIKEGPEGTFVHQAKYTRDILKKFEMGDSKPMTTPMSTNTALDADEDGEAVDQKEFRGMIGSLLYLTATRPDIQFVVCLCARYLASPRTSHRQAVKRIFRYLKLTPELGLWYSSGSSLFLRGFSDADHAACWIDRKSTSGTSQLLGTSLVSWSSRKRASVSLSTTEVEYIAAASCCSQLLWMKATLSDFGLKFGKIPLLVDSTSVISVAKNPVLHSRTKHIDMVTPPETSAQGAAHGAPSHSELATQVAQQLVNLIAQEQRRRDPQEIGYTDFAALQPPIFTTAPDPLDADDWLRIIESKFSLLPRLTEQQKARFAAQCLHGPSGAWCASFLAVQPAGHQVTWDEFHAAFRAHYLSPSLIELKQQEFHALQQGNMSVLEYVQAFIRLLQYSPEDVDTDLHRAARLLGGFDPTLLTHLGHRYDSFTELVNVAIDMEQRLRQAHEDQQRKRLASTPPSSPSQRPPVEHQFPPHIYYLEEPPQQEQYKAQTEAQALAKIPVACEYPDVFPEELPGLPPDRDVEFRIDLVPGTAPVSKRPYRMAPDELKELKTQLQEQLDKGFIRPSSSPWGCPALFVEKKDQGGKRLCVDYRPLNAITIKNKYPLPHIDILFDQLGGATVFSKIDLRSGYHQIKVREEDIPKTAFSTRYGLYEYLVMSFGLTNAPAFFMYLMNSVFMNELDKFVVVFIDDILVYSKNEKEHEEHLRIVLSRLREHKLYAKFSKCAFLAFLCHILSVKGVAVDPSKVEDVLNWK</sequence>
<evidence type="ECO:0000259" key="10">
    <source>
        <dbReference type="Pfam" id="PF03732"/>
    </source>
</evidence>
<dbReference type="EMBL" id="CP144748">
    <property type="protein sequence ID" value="WVZ70352.1"/>
    <property type="molecule type" value="Genomic_DNA"/>
</dbReference>